<organism evidence="7">
    <name type="scientific">candidate division WOR-3 bacterium</name>
    <dbReference type="NCBI Taxonomy" id="2052148"/>
    <lineage>
        <taxon>Bacteria</taxon>
        <taxon>Bacteria division WOR-3</taxon>
    </lineage>
</organism>
<proteinExistence type="predicted"/>
<dbReference type="InterPro" id="IPR012962">
    <property type="entry name" value="Pept_M54_archaemetzincn"/>
</dbReference>
<dbReference type="SUPFAM" id="SSF55486">
    <property type="entry name" value="Metalloproteases ('zincins'), catalytic domain"/>
    <property type="match status" value="1"/>
</dbReference>
<accession>A0A7V1EJ58</accession>
<keyword evidence="2" id="KW-0645">Protease</keyword>
<dbReference type="Gene3D" id="3.40.390.10">
    <property type="entry name" value="Collagenase (Catalytic Domain)"/>
    <property type="match status" value="1"/>
</dbReference>
<sequence>MTSFIYNHRGNFFLTYDGECYLCCAENIIDPDGCIVAGLAIWNTDPSIQREAACAIATQYIQDQWINQNPPPATPVVWYIAWASAHELGHCFCLYHCNSSGCIMNGEVNVAGDPRKIYCVTCSQTISINWP</sequence>
<keyword evidence="4" id="KW-0378">Hydrolase</keyword>
<dbReference type="AlphaFoldDB" id="A0A7V1EJ58"/>
<keyword evidence="5" id="KW-0862">Zinc</keyword>
<evidence type="ECO:0000256" key="3">
    <source>
        <dbReference type="ARBA" id="ARBA00022723"/>
    </source>
</evidence>
<evidence type="ECO:0000256" key="2">
    <source>
        <dbReference type="ARBA" id="ARBA00022670"/>
    </source>
</evidence>
<evidence type="ECO:0000256" key="4">
    <source>
        <dbReference type="ARBA" id="ARBA00022801"/>
    </source>
</evidence>
<comment type="caution">
    <text evidence="7">The sequence shown here is derived from an EMBL/GenBank/DDBJ whole genome shotgun (WGS) entry which is preliminary data.</text>
</comment>
<name>A0A7V1EJ58_UNCW3</name>
<evidence type="ECO:0000256" key="6">
    <source>
        <dbReference type="ARBA" id="ARBA00023049"/>
    </source>
</evidence>
<dbReference type="GO" id="GO:0008237">
    <property type="term" value="F:metallopeptidase activity"/>
    <property type="evidence" value="ECO:0007669"/>
    <property type="project" value="UniProtKB-KW"/>
</dbReference>
<evidence type="ECO:0008006" key="8">
    <source>
        <dbReference type="Google" id="ProtNLM"/>
    </source>
</evidence>
<dbReference type="GO" id="GO:0006508">
    <property type="term" value="P:proteolysis"/>
    <property type="evidence" value="ECO:0007669"/>
    <property type="project" value="UniProtKB-KW"/>
</dbReference>
<dbReference type="Pfam" id="PF07998">
    <property type="entry name" value="Peptidase_M54"/>
    <property type="match status" value="1"/>
</dbReference>
<comment type="cofactor">
    <cofactor evidence="1">
        <name>Zn(2+)</name>
        <dbReference type="ChEBI" id="CHEBI:29105"/>
    </cofactor>
</comment>
<gene>
    <name evidence="7" type="ORF">ENP86_12070</name>
</gene>
<dbReference type="GO" id="GO:0046872">
    <property type="term" value="F:metal ion binding"/>
    <property type="evidence" value="ECO:0007669"/>
    <property type="project" value="UniProtKB-KW"/>
</dbReference>
<dbReference type="EMBL" id="DSKY01000022">
    <property type="protein sequence ID" value="HDY60258.1"/>
    <property type="molecule type" value="Genomic_DNA"/>
</dbReference>
<keyword evidence="3" id="KW-0479">Metal-binding</keyword>
<evidence type="ECO:0000256" key="1">
    <source>
        <dbReference type="ARBA" id="ARBA00001947"/>
    </source>
</evidence>
<evidence type="ECO:0000256" key="5">
    <source>
        <dbReference type="ARBA" id="ARBA00022833"/>
    </source>
</evidence>
<evidence type="ECO:0000313" key="7">
    <source>
        <dbReference type="EMBL" id="HDY60258.1"/>
    </source>
</evidence>
<keyword evidence="6" id="KW-0482">Metalloprotease</keyword>
<dbReference type="InterPro" id="IPR024079">
    <property type="entry name" value="MetalloPept_cat_dom_sf"/>
</dbReference>
<reference evidence="7" key="1">
    <citation type="journal article" date="2020" name="mSystems">
        <title>Genome- and Community-Level Interaction Insights into Carbon Utilization and Element Cycling Functions of Hydrothermarchaeota in Hydrothermal Sediment.</title>
        <authorList>
            <person name="Zhou Z."/>
            <person name="Liu Y."/>
            <person name="Xu W."/>
            <person name="Pan J."/>
            <person name="Luo Z.H."/>
            <person name="Li M."/>
        </authorList>
    </citation>
    <scope>NUCLEOTIDE SEQUENCE [LARGE SCALE GENOMIC DNA]</scope>
    <source>
        <strain evidence="7">SpSt-258</strain>
    </source>
</reference>
<protein>
    <recommendedName>
        <fullName evidence="8">Peptidase M54</fullName>
    </recommendedName>
</protein>